<dbReference type="PaxDb" id="6945-B7QP02"/>
<evidence type="ECO:0000313" key="1">
    <source>
        <dbReference type="EMBL" id="EEC20574.1"/>
    </source>
</evidence>
<dbReference type="VEuPathDB" id="VectorBase:ISCW015184"/>
<dbReference type="EnsemblMetazoa" id="ISCW015184-RA">
    <property type="protein sequence ID" value="ISCW015184-PA"/>
    <property type="gene ID" value="ISCW015184"/>
</dbReference>
<evidence type="ECO:0000313" key="2">
    <source>
        <dbReference type="EnsemblMetazoa" id="ISCW015184-PA"/>
    </source>
</evidence>
<dbReference type="EMBL" id="DS980896">
    <property type="protein sequence ID" value="EEC20574.1"/>
    <property type="molecule type" value="Genomic_DNA"/>
</dbReference>
<dbReference type="Proteomes" id="UP000001555">
    <property type="component" value="Unassembled WGS sequence"/>
</dbReference>
<protein>
    <submittedName>
        <fullName evidence="1 2">Uncharacterized protein</fullName>
    </submittedName>
</protein>
<reference evidence="1 3" key="1">
    <citation type="submission" date="2008-03" db="EMBL/GenBank/DDBJ databases">
        <title>Annotation of Ixodes scapularis.</title>
        <authorList>
            <consortium name="Ixodes scapularis Genome Project Consortium"/>
            <person name="Caler E."/>
            <person name="Hannick L.I."/>
            <person name="Bidwell S."/>
            <person name="Joardar V."/>
            <person name="Thiagarajan M."/>
            <person name="Amedeo P."/>
            <person name="Galinsky K.J."/>
            <person name="Schobel S."/>
            <person name="Inman J."/>
            <person name="Hostetler J."/>
            <person name="Miller J."/>
            <person name="Hammond M."/>
            <person name="Megy K."/>
            <person name="Lawson D."/>
            <person name="Kodira C."/>
            <person name="Sutton G."/>
            <person name="Meyer J."/>
            <person name="Hill C.A."/>
            <person name="Birren B."/>
            <person name="Nene V."/>
            <person name="Collins F."/>
            <person name="Alarcon-Chaidez F."/>
            <person name="Wikel S."/>
            <person name="Strausberg R."/>
        </authorList>
    </citation>
    <scope>NUCLEOTIDE SEQUENCE [LARGE SCALE GENOMIC DNA]</scope>
    <source>
        <strain evidence="3">Wikel</strain>
        <strain evidence="1">Wikel colony</strain>
    </source>
</reference>
<name>B7QP02_IXOSC</name>
<evidence type="ECO:0000313" key="3">
    <source>
        <dbReference type="Proteomes" id="UP000001555"/>
    </source>
</evidence>
<gene>
    <name evidence="1" type="ORF">IscW_ISCW015184</name>
</gene>
<dbReference type="VEuPathDB" id="VectorBase:ISCI015184"/>
<dbReference type="EMBL" id="ABJB010497502">
    <property type="status" value="NOT_ANNOTATED_CDS"/>
    <property type="molecule type" value="Genomic_DNA"/>
</dbReference>
<organism>
    <name type="scientific">Ixodes scapularis</name>
    <name type="common">Black-legged tick</name>
    <name type="synonym">Deer tick</name>
    <dbReference type="NCBI Taxonomy" id="6945"/>
    <lineage>
        <taxon>Eukaryota</taxon>
        <taxon>Metazoa</taxon>
        <taxon>Ecdysozoa</taxon>
        <taxon>Arthropoda</taxon>
        <taxon>Chelicerata</taxon>
        <taxon>Arachnida</taxon>
        <taxon>Acari</taxon>
        <taxon>Parasitiformes</taxon>
        <taxon>Ixodida</taxon>
        <taxon>Ixodoidea</taxon>
        <taxon>Ixodidae</taxon>
        <taxon>Ixodinae</taxon>
        <taxon>Ixodes</taxon>
    </lineage>
</organism>
<proteinExistence type="predicted"/>
<keyword evidence="3" id="KW-1185">Reference proteome</keyword>
<reference evidence="2" key="2">
    <citation type="submission" date="2020-05" db="UniProtKB">
        <authorList>
            <consortium name="EnsemblMetazoa"/>
        </authorList>
    </citation>
    <scope>IDENTIFICATION</scope>
    <source>
        <strain evidence="2">wikel</strain>
    </source>
</reference>
<accession>B7QP02</accession>
<sequence length="203" mass="21691">MATACIPGSVGDQEAPWTRGRATNSIDVFSLPGLPVWGAPSTLKGNFENRDEDLSVASCVESLWSTKTVRAPSVLDPKDQGFHRAVMSKLGLQKQNNDYFQMFDPLQNVAGVEHKSTSMSGDVFESLSTEFPSRRQTAYSVALSPIPSDISLKVASPSFTSIGDNDSQSSARSFVTVTSDNDDEACALDLSNEGISSANLSGM</sequence>
<dbReference type="HOGENOM" id="CLU_1350240_0_0_1"/>
<dbReference type="AlphaFoldDB" id="B7QP02"/>
<dbReference type="InParanoid" id="B7QP02"/>